<protein>
    <submittedName>
        <fullName evidence="2">Uncharacterized protein</fullName>
    </submittedName>
</protein>
<evidence type="ECO:0000313" key="2">
    <source>
        <dbReference type="EMBL" id="EZG68840.1"/>
    </source>
</evidence>
<name>A0A023B8F2_GRENI</name>
<feature type="compositionally biased region" description="Basic and acidic residues" evidence="1">
    <location>
        <begin position="45"/>
        <end position="59"/>
    </location>
</feature>
<feature type="compositionally biased region" description="Low complexity" evidence="1">
    <location>
        <begin position="16"/>
        <end position="39"/>
    </location>
</feature>
<comment type="caution">
    <text evidence="2">The sequence shown here is derived from an EMBL/GenBank/DDBJ whole genome shotgun (WGS) entry which is preliminary data.</text>
</comment>
<organism evidence="2 3">
    <name type="scientific">Gregarina niphandrodes</name>
    <name type="common">Septate eugregarine</name>
    <dbReference type="NCBI Taxonomy" id="110365"/>
    <lineage>
        <taxon>Eukaryota</taxon>
        <taxon>Sar</taxon>
        <taxon>Alveolata</taxon>
        <taxon>Apicomplexa</taxon>
        <taxon>Conoidasida</taxon>
        <taxon>Gregarinasina</taxon>
        <taxon>Eugregarinorida</taxon>
        <taxon>Gregarinidae</taxon>
        <taxon>Gregarina</taxon>
    </lineage>
</organism>
<dbReference type="VEuPathDB" id="CryptoDB:GNI_061320"/>
<keyword evidence="3" id="KW-1185">Reference proteome</keyword>
<dbReference type="AlphaFoldDB" id="A0A023B8F2"/>
<proteinExistence type="predicted"/>
<dbReference type="RefSeq" id="XP_011134549.1">
    <property type="nucleotide sequence ID" value="XM_011136247.1"/>
</dbReference>
<evidence type="ECO:0000256" key="1">
    <source>
        <dbReference type="SAM" id="MobiDB-lite"/>
    </source>
</evidence>
<sequence length="118" mass="13274">MEKPSMEKPSMEKPSMEQSSMEQSSMEQPSMEQPSMEQPTEGDAAVERSLDGEPSEKQRRELKAWLWRCEMEAGLKDSPAAPLPGSLQELAALYADFHAFYERSNKSFWGVPAYGPLS</sequence>
<dbReference type="Proteomes" id="UP000019763">
    <property type="component" value="Unassembled WGS sequence"/>
</dbReference>
<feature type="compositionally biased region" description="Basic and acidic residues" evidence="1">
    <location>
        <begin position="1"/>
        <end position="15"/>
    </location>
</feature>
<dbReference type="GeneID" id="22912252"/>
<feature type="region of interest" description="Disordered" evidence="1">
    <location>
        <begin position="1"/>
        <end position="59"/>
    </location>
</feature>
<reference evidence="2" key="1">
    <citation type="submission" date="2013-12" db="EMBL/GenBank/DDBJ databases">
        <authorList>
            <person name="Omoto C.K."/>
            <person name="Sibley D."/>
            <person name="Venepally P."/>
            <person name="Hadjithomas M."/>
            <person name="Karamycheva S."/>
            <person name="Brunk B."/>
            <person name="Roos D."/>
            <person name="Caler E."/>
            <person name="Lorenzi H."/>
        </authorList>
    </citation>
    <scope>NUCLEOTIDE SEQUENCE</scope>
</reference>
<accession>A0A023B8F2</accession>
<dbReference type="EMBL" id="AFNH02000464">
    <property type="protein sequence ID" value="EZG68840.1"/>
    <property type="molecule type" value="Genomic_DNA"/>
</dbReference>
<evidence type="ECO:0000313" key="3">
    <source>
        <dbReference type="Proteomes" id="UP000019763"/>
    </source>
</evidence>
<gene>
    <name evidence="2" type="ORF">GNI_061320</name>
</gene>